<name>A0ABT1IEP8_9PSEU</name>
<proteinExistence type="predicted"/>
<evidence type="ECO:0000313" key="3">
    <source>
        <dbReference type="Proteomes" id="UP001205185"/>
    </source>
</evidence>
<protein>
    <submittedName>
        <fullName evidence="2">Uncharacterized protein</fullName>
    </submittedName>
</protein>
<dbReference type="EMBL" id="JAMTCO010000008">
    <property type="protein sequence ID" value="MCP2271120.1"/>
    <property type="molecule type" value="Genomic_DNA"/>
</dbReference>
<accession>A0ABT1IEP8</accession>
<keyword evidence="3" id="KW-1185">Reference proteome</keyword>
<organism evidence="2 3">
    <name type="scientific">Actinokineospora diospyrosa</name>
    <dbReference type="NCBI Taxonomy" id="103728"/>
    <lineage>
        <taxon>Bacteria</taxon>
        <taxon>Bacillati</taxon>
        <taxon>Actinomycetota</taxon>
        <taxon>Actinomycetes</taxon>
        <taxon>Pseudonocardiales</taxon>
        <taxon>Pseudonocardiaceae</taxon>
        <taxon>Actinokineospora</taxon>
    </lineage>
</organism>
<evidence type="ECO:0000256" key="1">
    <source>
        <dbReference type="SAM" id="MobiDB-lite"/>
    </source>
</evidence>
<gene>
    <name evidence="2" type="ORF">LV75_003632</name>
</gene>
<feature type="region of interest" description="Disordered" evidence="1">
    <location>
        <begin position="1"/>
        <end position="21"/>
    </location>
</feature>
<comment type="caution">
    <text evidence="2">The sequence shown here is derived from an EMBL/GenBank/DDBJ whole genome shotgun (WGS) entry which is preliminary data.</text>
</comment>
<dbReference type="Proteomes" id="UP001205185">
    <property type="component" value="Unassembled WGS sequence"/>
</dbReference>
<evidence type="ECO:0000313" key="2">
    <source>
        <dbReference type="EMBL" id="MCP2271120.1"/>
    </source>
</evidence>
<sequence>MTRPCEPLSVGGIELADPGAADDGSVAAPRLIAAVTGLLTGFGAGLEDDAAVLAVSGPR</sequence>
<reference evidence="2 3" key="1">
    <citation type="submission" date="2022-06" db="EMBL/GenBank/DDBJ databases">
        <title>Genomic Encyclopedia of Archaeal and Bacterial Type Strains, Phase II (KMG-II): from individual species to whole genera.</title>
        <authorList>
            <person name="Goeker M."/>
        </authorList>
    </citation>
    <scope>NUCLEOTIDE SEQUENCE [LARGE SCALE GENOMIC DNA]</scope>
    <source>
        <strain evidence="2 3">DSM 44255</strain>
    </source>
</reference>